<proteinExistence type="predicted"/>
<dbReference type="Proteomes" id="UP000013750">
    <property type="component" value="Unassembled WGS sequence"/>
</dbReference>
<dbReference type="InterPro" id="IPR000182">
    <property type="entry name" value="GNAT_dom"/>
</dbReference>
<evidence type="ECO:0000259" key="3">
    <source>
        <dbReference type="PROSITE" id="PS51186"/>
    </source>
</evidence>
<accession>R2XY07</accession>
<dbReference type="Pfam" id="PF00583">
    <property type="entry name" value="Acetyltransf_1"/>
    <property type="match status" value="1"/>
</dbReference>
<dbReference type="AlphaFoldDB" id="R2XY07"/>
<dbReference type="SUPFAM" id="SSF55729">
    <property type="entry name" value="Acyl-CoA N-acyltransferases (Nat)"/>
    <property type="match status" value="1"/>
</dbReference>
<evidence type="ECO:0000313" key="6">
    <source>
        <dbReference type="Proteomes" id="UP000013750"/>
    </source>
</evidence>
<sequence length="193" mass="21864">MIRFAKKEDGTAVAKLILVILKDMELDFLEEFGEEKALEVIAACFEDPTYRFGYARGLVEEIDGEIAGAVFGYPARKEPIIDLPLKDYLRSQGITEDIQMFIDPEAFPNEWYLDSIAVDEKFRGQGIGSKLLTAVDRLATHEGEKIIGLNVDQSNPNAKRLYLRDGFKDVGEVMISGHRYDHMQRKVKAFDRG</sequence>
<gene>
    <name evidence="5" type="ORF">I592_01016</name>
    <name evidence="4" type="ORF">UKC_02945</name>
</gene>
<dbReference type="Gene3D" id="3.40.630.30">
    <property type="match status" value="1"/>
</dbReference>
<dbReference type="PATRIC" id="fig|1158614.3.peg.2934"/>
<dbReference type="PROSITE" id="PS51186">
    <property type="entry name" value="GNAT"/>
    <property type="match status" value="1"/>
</dbReference>
<dbReference type="InterPro" id="IPR050680">
    <property type="entry name" value="YpeA/RimI_acetyltransf"/>
</dbReference>
<dbReference type="HOGENOM" id="CLU_087235_2_0_9"/>
<organism evidence="4 6">
    <name type="scientific">Enterococcus gilvus ATCC BAA-350</name>
    <dbReference type="NCBI Taxonomy" id="1158614"/>
    <lineage>
        <taxon>Bacteria</taxon>
        <taxon>Bacillati</taxon>
        <taxon>Bacillota</taxon>
        <taxon>Bacilli</taxon>
        <taxon>Lactobacillales</taxon>
        <taxon>Enterococcaceae</taxon>
        <taxon>Enterococcus</taxon>
    </lineage>
</organism>
<dbReference type="CDD" id="cd04301">
    <property type="entry name" value="NAT_SF"/>
    <property type="match status" value="1"/>
</dbReference>
<dbReference type="InterPro" id="IPR016181">
    <property type="entry name" value="Acyl_CoA_acyltransferase"/>
</dbReference>
<evidence type="ECO:0000313" key="4">
    <source>
        <dbReference type="EMBL" id="EOI54907.1"/>
    </source>
</evidence>
<dbReference type="Proteomes" id="UP000014160">
    <property type="component" value="Unassembled WGS sequence"/>
</dbReference>
<keyword evidence="1" id="KW-0808">Transferase</keyword>
<keyword evidence="7" id="KW-1185">Reference proteome</keyword>
<dbReference type="EMBL" id="AJDQ01000009">
    <property type="protein sequence ID" value="EOI54907.1"/>
    <property type="molecule type" value="Genomic_DNA"/>
</dbReference>
<dbReference type="GO" id="GO:0016747">
    <property type="term" value="F:acyltransferase activity, transferring groups other than amino-acyl groups"/>
    <property type="evidence" value="ECO:0007669"/>
    <property type="project" value="InterPro"/>
</dbReference>
<feature type="domain" description="N-acetyltransferase" evidence="3">
    <location>
        <begin position="1"/>
        <end position="188"/>
    </location>
</feature>
<keyword evidence="2" id="KW-0012">Acyltransferase</keyword>
<dbReference type="OrthoDB" id="5319888at2"/>
<protein>
    <recommendedName>
        <fullName evidence="3">N-acetyltransferase domain-containing protein</fullName>
    </recommendedName>
</protein>
<dbReference type="RefSeq" id="WP_010781311.1">
    <property type="nucleotide sequence ID" value="NZ_ASWH01000001.1"/>
</dbReference>
<evidence type="ECO:0000313" key="7">
    <source>
        <dbReference type="Proteomes" id="UP000014160"/>
    </source>
</evidence>
<reference evidence="4 6" key="1">
    <citation type="submission" date="2013-02" db="EMBL/GenBank/DDBJ databases">
        <title>The Genome Sequence of Enterococcus gilvus ATCC BAA-350.</title>
        <authorList>
            <consortium name="The Broad Institute Genome Sequencing Platform"/>
            <consortium name="The Broad Institute Genome Sequencing Center for Infectious Disease"/>
            <person name="Earl A.M."/>
            <person name="Gilmore M.S."/>
            <person name="Lebreton F."/>
            <person name="Walker B."/>
            <person name="Young S.K."/>
            <person name="Zeng Q."/>
            <person name="Gargeya S."/>
            <person name="Fitzgerald M."/>
            <person name="Haas B."/>
            <person name="Abouelleil A."/>
            <person name="Alvarado L."/>
            <person name="Arachchi H.M."/>
            <person name="Berlin A.M."/>
            <person name="Chapman S.B."/>
            <person name="Dewar J."/>
            <person name="Goldberg J."/>
            <person name="Griggs A."/>
            <person name="Gujja S."/>
            <person name="Hansen M."/>
            <person name="Howarth C."/>
            <person name="Imamovic A."/>
            <person name="Larimer J."/>
            <person name="McCowan C."/>
            <person name="Murphy C."/>
            <person name="Neiman D."/>
            <person name="Pearson M."/>
            <person name="Priest M."/>
            <person name="Roberts A."/>
            <person name="Saif S."/>
            <person name="Shea T."/>
            <person name="Sisk P."/>
            <person name="Sykes S."/>
            <person name="Wortman J."/>
            <person name="Nusbaum C."/>
            <person name="Birren B."/>
        </authorList>
    </citation>
    <scope>NUCLEOTIDE SEQUENCE [LARGE SCALE GENOMIC DNA]</scope>
    <source>
        <strain evidence="4 6">ATCC BAA-350</strain>
    </source>
</reference>
<dbReference type="eggNOG" id="COG0456">
    <property type="taxonomic scope" value="Bacteria"/>
</dbReference>
<evidence type="ECO:0000313" key="5">
    <source>
        <dbReference type="EMBL" id="EOW81717.1"/>
    </source>
</evidence>
<comment type="caution">
    <text evidence="4">The sequence shown here is derived from an EMBL/GenBank/DDBJ whole genome shotgun (WGS) entry which is preliminary data.</text>
</comment>
<name>R2XY07_9ENTE</name>
<dbReference type="PANTHER" id="PTHR43420:SF52">
    <property type="entry name" value="N-ACETYLTRANSFERASE YODP"/>
    <property type="match status" value="1"/>
</dbReference>
<evidence type="ECO:0000256" key="2">
    <source>
        <dbReference type="ARBA" id="ARBA00023315"/>
    </source>
</evidence>
<reference evidence="5 7" key="2">
    <citation type="submission" date="2013-03" db="EMBL/GenBank/DDBJ databases">
        <title>The Genome Sequence of Enterococcus gilvus ATCC BAA-350 (PacBio/Illumina hybrid assembly).</title>
        <authorList>
            <consortium name="The Broad Institute Genomics Platform"/>
            <consortium name="The Broad Institute Genome Sequencing Center for Infectious Disease"/>
            <person name="Earl A."/>
            <person name="Russ C."/>
            <person name="Gilmore M."/>
            <person name="Surin D."/>
            <person name="Walker B."/>
            <person name="Young S."/>
            <person name="Zeng Q."/>
            <person name="Gargeya S."/>
            <person name="Fitzgerald M."/>
            <person name="Haas B."/>
            <person name="Abouelleil A."/>
            <person name="Allen A.W."/>
            <person name="Alvarado L."/>
            <person name="Arachchi H.M."/>
            <person name="Berlin A.M."/>
            <person name="Chapman S.B."/>
            <person name="Gainer-Dewar J."/>
            <person name="Goldberg J."/>
            <person name="Griggs A."/>
            <person name="Gujja S."/>
            <person name="Hansen M."/>
            <person name="Howarth C."/>
            <person name="Imamovic A."/>
            <person name="Ireland A."/>
            <person name="Larimer J."/>
            <person name="McCowan C."/>
            <person name="Murphy C."/>
            <person name="Pearson M."/>
            <person name="Poon T.W."/>
            <person name="Priest M."/>
            <person name="Roberts A."/>
            <person name="Saif S."/>
            <person name="Shea T."/>
            <person name="Sisk P."/>
            <person name="Sykes S."/>
            <person name="Wortman J."/>
            <person name="Nusbaum C."/>
            <person name="Birren B."/>
        </authorList>
    </citation>
    <scope>NUCLEOTIDE SEQUENCE [LARGE SCALE GENOMIC DNA]</scope>
    <source>
        <strain evidence="5 7">ATCC BAA-350</strain>
    </source>
</reference>
<dbReference type="EMBL" id="ASWH01000001">
    <property type="protein sequence ID" value="EOW81717.1"/>
    <property type="molecule type" value="Genomic_DNA"/>
</dbReference>
<evidence type="ECO:0000256" key="1">
    <source>
        <dbReference type="ARBA" id="ARBA00022679"/>
    </source>
</evidence>
<dbReference type="PANTHER" id="PTHR43420">
    <property type="entry name" value="ACETYLTRANSFERASE"/>
    <property type="match status" value="1"/>
</dbReference>